<dbReference type="AlphaFoldDB" id="A0A1J5S1T5"/>
<feature type="domain" description="DUF1543" evidence="1">
    <location>
        <begin position="95"/>
        <end position="136"/>
    </location>
</feature>
<evidence type="ECO:0000259" key="1">
    <source>
        <dbReference type="Pfam" id="PF07566"/>
    </source>
</evidence>
<reference evidence="2" key="1">
    <citation type="submission" date="2016-10" db="EMBL/GenBank/DDBJ databases">
        <title>Sequence of Gallionella enrichment culture.</title>
        <authorList>
            <person name="Poehlein A."/>
            <person name="Muehling M."/>
            <person name="Daniel R."/>
        </authorList>
    </citation>
    <scope>NUCLEOTIDE SEQUENCE</scope>
</reference>
<evidence type="ECO:0000313" key="2">
    <source>
        <dbReference type="EMBL" id="OIR02385.1"/>
    </source>
</evidence>
<dbReference type="Gene3D" id="3.10.20.10">
    <property type="match status" value="2"/>
</dbReference>
<feature type="domain" description="DUF1543" evidence="1">
    <location>
        <begin position="18"/>
        <end position="69"/>
    </location>
</feature>
<dbReference type="EMBL" id="MLJW01000075">
    <property type="protein sequence ID" value="OIR02385.1"/>
    <property type="molecule type" value="Genomic_DNA"/>
</dbReference>
<organism evidence="2">
    <name type="scientific">mine drainage metagenome</name>
    <dbReference type="NCBI Taxonomy" id="410659"/>
    <lineage>
        <taxon>unclassified sequences</taxon>
        <taxon>metagenomes</taxon>
        <taxon>ecological metagenomes</taxon>
    </lineage>
</organism>
<accession>A0A1J5S1T5</accession>
<protein>
    <recommendedName>
        <fullName evidence="1">DUF1543 domain-containing protein</fullName>
    </recommendedName>
</protein>
<gene>
    <name evidence="2" type="ORF">GALL_155430</name>
</gene>
<dbReference type="InterPro" id="IPR011440">
    <property type="entry name" value="DUF1543"/>
</dbReference>
<name>A0A1J5S1T5_9ZZZZ</name>
<sequence>METPHLFMVSLGGSAQGANLELHDVQFVAAADVDEAVPLLRRRWFGDAKSLHLDGYRPVVWADGHAVTLRPAAAAAPLGLYFVHMGAYAEGTDGELHADGLFVAASAEEAKRRAKQSLLAGAEQQHADAVRAVAEVLLQAVPGWHLHLTPAPRPPALPPAWRGYRPIGA</sequence>
<comment type="caution">
    <text evidence="2">The sequence shown here is derived from an EMBL/GenBank/DDBJ whole genome shotgun (WGS) entry which is preliminary data.</text>
</comment>
<dbReference type="Pfam" id="PF07566">
    <property type="entry name" value="DUF1543"/>
    <property type="match status" value="2"/>
</dbReference>
<proteinExistence type="predicted"/>